<dbReference type="RefSeq" id="WP_038180386.1">
    <property type="nucleotide sequence ID" value="NZ_ASQA01000009.1"/>
</dbReference>
<reference evidence="2 3" key="1">
    <citation type="journal article" date="2014" name="BMC Genomics">
        <title>Genomic comparison of sporeforming bacilli isolated from milk.</title>
        <authorList>
            <person name="Moreno Switt A.I."/>
            <person name="Andrus A.D."/>
            <person name="Ranieri M.L."/>
            <person name="Orsi R.H."/>
            <person name="Ivy R."/>
            <person name="den Bakker H.C."/>
            <person name="Martin N.H."/>
            <person name="Wiedmann M."/>
            <person name="Boor K.J."/>
        </authorList>
    </citation>
    <scope>NUCLEOTIDE SEQUENCE [LARGE SCALE GENOMIC DNA]</scope>
    <source>
        <strain evidence="2 3">FSL R5-213</strain>
    </source>
</reference>
<name>W4F4U6_9BACL</name>
<evidence type="ECO:0000313" key="2">
    <source>
        <dbReference type="EMBL" id="ETT87357.1"/>
    </source>
</evidence>
<organism evidence="2 3">
    <name type="scientific">Viridibacillus arenosi FSL R5-213</name>
    <dbReference type="NCBI Taxonomy" id="1227360"/>
    <lineage>
        <taxon>Bacteria</taxon>
        <taxon>Bacillati</taxon>
        <taxon>Bacillota</taxon>
        <taxon>Bacilli</taxon>
        <taxon>Bacillales</taxon>
        <taxon>Caryophanaceae</taxon>
        <taxon>Viridibacillus</taxon>
    </lineage>
</organism>
<dbReference type="AlphaFoldDB" id="W4F4U6"/>
<evidence type="ECO:0008006" key="4">
    <source>
        <dbReference type="Google" id="ProtNLM"/>
    </source>
</evidence>
<dbReference type="Proteomes" id="UP000019062">
    <property type="component" value="Unassembled WGS sequence"/>
</dbReference>
<comment type="caution">
    <text evidence="2">The sequence shown here is derived from an EMBL/GenBank/DDBJ whole genome shotgun (WGS) entry which is preliminary data.</text>
</comment>
<gene>
    <name evidence="2" type="ORF">C176_04373</name>
</gene>
<keyword evidence="1" id="KW-0812">Transmembrane</keyword>
<feature type="transmembrane region" description="Helical" evidence="1">
    <location>
        <begin position="51"/>
        <end position="84"/>
    </location>
</feature>
<accession>W4F4U6</accession>
<keyword evidence="3" id="KW-1185">Reference proteome</keyword>
<keyword evidence="1" id="KW-1133">Transmembrane helix</keyword>
<evidence type="ECO:0000313" key="3">
    <source>
        <dbReference type="Proteomes" id="UP000019062"/>
    </source>
</evidence>
<proteinExistence type="predicted"/>
<evidence type="ECO:0000256" key="1">
    <source>
        <dbReference type="SAM" id="Phobius"/>
    </source>
</evidence>
<feature type="transmembrane region" description="Helical" evidence="1">
    <location>
        <begin position="7"/>
        <end position="36"/>
    </location>
</feature>
<dbReference type="EMBL" id="ASQA01000009">
    <property type="protein sequence ID" value="ETT87357.1"/>
    <property type="molecule type" value="Genomic_DNA"/>
</dbReference>
<protein>
    <recommendedName>
        <fullName evidence="4">ABC transporter permease</fullName>
    </recommendedName>
</protein>
<dbReference type="eggNOG" id="ENOG5031SCS">
    <property type="taxonomic scope" value="Bacteria"/>
</dbReference>
<sequence>MKKVGLFIIGVIAAITILCSLGAMAGLAISAAILYAGIHFYLKSESTFAKIIWALVAIAGLLTAVANIPSFIGLIAIVALWYIIRKWDGKETTQIITAKTDDPFTNFENQWDELTK</sequence>
<keyword evidence="1" id="KW-0472">Membrane</keyword>